<evidence type="ECO:0000313" key="2">
    <source>
        <dbReference type="Proteomes" id="UP000007575"/>
    </source>
</evidence>
<proteinExistence type="predicted"/>
<dbReference type="AlphaFoldDB" id="H8H3W9"/>
<accession>H8H3W9</accession>
<reference evidence="1 2" key="1">
    <citation type="journal article" date="2012" name="PLoS ONE">
        <title>Genome sequence and transcriptome analysis of the radioresistant bacterium Deinococcus gobiensis: insights into the extreme environmental adaptations.</title>
        <authorList>
            <person name="Yuan M."/>
            <person name="Chen M."/>
            <person name="Zhang W."/>
            <person name="Lu W."/>
            <person name="Wang J."/>
            <person name="Yang M."/>
            <person name="Zhao P."/>
            <person name="Tang R."/>
            <person name="Li X."/>
            <person name="Hao Y."/>
            <person name="Zhou Z."/>
            <person name="Zhan Y."/>
            <person name="Yu H."/>
            <person name="Teng C."/>
            <person name="Yan Y."/>
            <person name="Ping S."/>
            <person name="Wang Y."/>
            <person name="Lin M."/>
        </authorList>
    </citation>
    <scope>NUCLEOTIDE SEQUENCE [LARGE SCALE GENOMIC DNA]</scope>
    <source>
        <strain evidence="2">DSM 21396 / JCM 16679 / CGMCC 1.7299 / I-0</strain>
        <plasmid evidence="1">P5</plasmid>
    </source>
</reference>
<keyword evidence="1" id="KW-0614">Plasmid</keyword>
<keyword evidence="2" id="KW-1185">Reference proteome</keyword>
<dbReference type="Proteomes" id="UP000007575">
    <property type="component" value="Plasmid P5"/>
</dbReference>
<dbReference type="HOGENOM" id="CLU_3134809_0_0_0"/>
<evidence type="ECO:0000313" key="1">
    <source>
        <dbReference type="EMBL" id="AFD28216.1"/>
    </source>
</evidence>
<gene>
    <name evidence="1" type="ordered locus">DGo_PE0072</name>
</gene>
<geneLocation type="plasmid" evidence="1 2">
    <name>P5</name>
</geneLocation>
<dbReference type="KEGG" id="dgo:DGo_PE0072"/>
<name>H8H3W9_DEIGI</name>
<sequence>MVESRGEANKFEERVDGADLDEYVVGYSCTLAELALPCEQSCGKDGQAD</sequence>
<protein>
    <submittedName>
        <fullName evidence="1">Uncharacterized protein</fullName>
    </submittedName>
</protein>
<organism evidence="1 2">
    <name type="scientific">Deinococcus gobiensis (strain DSM 21396 / JCM 16679 / CGMCC 1.7299 / I-0)</name>
    <dbReference type="NCBI Taxonomy" id="745776"/>
    <lineage>
        <taxon>Bacteria</taxon>
        <taxon>Thermotogati</taxon>
        <taxon>Deinococcota</taxon>
        <taxon>Deinococci</taxon>
        <taxon>Deinococcales</taxon>
        <taxon>Deinococcaceae</taxon>
        <taxon>Deinococcus</taxon>
    </lineage>
</organism>
<dbReference type="EMBL" id="CP002196">
    <property type="protein sequence ID" value="AFD28216.1"/>
    <property type="molecule type" value="Genomic_DNA"/>
</dbReference>